<dbReference type="RefSeq" id="XP_018693095.1">
    <property type="nucleotide sequence ID" value="XM_018838535.1"/>
</dbReference>
<evidence type="ECO:0000313" key="3">
    <source>
        <dbReference type="Proteomes" id="UP000078343"/>
    </source>
</evidence>
<reference evidence="2 3" key="1">
    <citation type="submission" date="2016-04" db="EMBL/GenBank/DDBJ databases">
        <title>Draft genome of Fonsecaea erecta CBS 125763.</title>
        <authorList>
            <person name="Weiss V.A."/>
            <person name="Vicente V.A."/>
            <person name="Raittz R.T."/>
            <person name="Moreno L.F."/>
            <person name="De Souza E.M."/>
            <person name="Pedrosa F.O."/>
            <person name="Steffens M.B."/>
            <person name="Faoro H."/>
            <person name="Tadra-Sfeir M.Z."/>
            <person name="Najafzadeh M.J."/>
            <person name="Felipe M.S."/>
            <person name="Teixeira M."/>
            <person name="Sun J."/>
            <person name="Xi L."/>
            <person name="Gomes R."/>
            <person name="De Azevedo C.M."/>
            <person name="Salgado C.G."/>
            <person name="Da Silva M.B."/>
            <person name="Nascimento M.F."/>
            <person name="Queiroz-Telles F."/>
            <person name="Attili D.S."/>
            <person name="Gorbushina A."/>
        </authorList>
    </citation>
    <scope>NUCLEOTIDE SEQUENCE [LARGE SCALE GENOMIC DNA]</scope>
    <source>
        <strain evidence="2 3">CBS 125763</strain>
    </source>
</reference>
<evidence type="ECO:0000313" key="2">
    <source>
        <dbReference type="EMBL" id="OAP59728.1"/>
    </source>
</evidence>
<organism evidence="2 3">
    <name type="scientific">Fonsecaea erecta</name>
    <dbReference type="NCBI Taxonomy" id="1367422"/>
    <lineage>
        <taxon>Eukaryota</taxon>
        <taxon>Fungi</taxon>
        <taxon>Dikarya</taxon>
        <taxon>Ascomycota</taxon>
        <taxon>Pezizomycotina</taxon>
        <taxon>Eurotiomycetes</taxon>
        <taxon>Chaetothyriomycetidae</taxon>
        <taxon>Chaetothyriales</taxon>
        <taxon>Herpotrichiellaceae</taxon>
        <taxon>Fonsecaea</taxon>
    </lineage>
</organism>
<protein>
    <submittedName>
        <fullName evidence="2">Uncharacterized protein</fullName>
    </submittedName>
</protein>
<proteinExistence type="predicted"/>
<dbReference type="GeneID" id="30011194"/>
<keyword evidence="1" id="KW-0732">Signal</keyword>
<keyword evidence="3" id="KW-1185">Reference proteome</keyword>
<evidence type="ECO:0000256" key="1">
    <source>
        <dbReference type="SAM" id="SignalP"/>
    </source>
</evidence>
<dbReference type="EMBL" id="LVYI01000005">
    <property type="protein sequence ID" value="OAP59728.1"/>
    <property type="molecule type" value="Genomic_DNA"/>
</dbReference>
<dbReference type="AlphaFoldDB" id="A0A178ZIV5"/>
<sequence length="251" mass="29195">MVALSALTNLINAIGISIASAAPPPARSIQPRDCLASTPLPRSITPEGCYDTVKVGWGDVVVNRTINICYPYLEPTCERIAKATLAKWMDFCEQWDATGHNVVKTCQWKKNKPYTTYKDAPKHDDRQNMPYRVPGPLRCCPPPYEGMDVAKFYMHNSLCRMWRVKNDGEYRFYSQNFPLYGIFDEKYNYENMNIWSYDDQTDTSDHITLLDEKAREDLKTDYFPLTLKELIDEENEEKKTEKKHHHLSPFY</sequence>
<name>A0A178ZIV5_9EURO</name>
<feature type="chain" id="PRO_5008098550" evidence="1">
    <location>
        <begin position="22"/>
        <end position="251"/>
    </location>
</feature>
<dbReference type="Proteomes" id="UP000078343">
    <property type="component" value="Unassembled WGS sequence"/>
</dbReference>
<accession>A0A178ZIV5</accession>
<dbReference type="OrthoDB" id="4127905at2759"/>
<gene>
    <name evidence="2" type="ORF">AYL99_07026</name>
</gene>
<feature type="signal peptide" evidence="1">
    <location>
        <begin position="1"/>
        <end position="21"/>
    </location>
</feature>
<comment type="caution">
    <text evidence="2">The sequence shown here is derived from an EMBL/GenBank/DDBJ whole genome shotgun (WGS) entry which is preliminary data.</text>
</comment>